<dbReference type="Pfam" id="PF13472">
    <property type="entry name" value="Lipase_GDSL_2"/>
    <property type="match status" value="1"/>
</dbReference>
<dbReference type="RefSeq" id="WP_338292176.1">
    <property type="nucleotide sequence ID" value="NZ_AP027272.1"/>
</dbReference>
<dbReference type="PANTHER" id="PTHR30383:SF24">
    <property type="entry name" value="THIOESTERASE 1_PROTEASE 1_LYSOPHOSPHOLIPASE L1"/>
    <property type="match status" value="1"/>
</dbReference>
<dbReference type="InterPro" id="IPR036514">
    <property type="entry name" value="SGNH_hydro_sf"/>
</dbReference>
<dbReference type="PANTHER" id="PTHR30383">
    <property type="entry name" value="THIOESTERASE 1/PROTEASE 1/LYSOPHOSPHOLIPASE L1"/>
    <property type="match status" value="1"/>
</dbReference>
<dbReference type="EMBL" id="AP027272">
    <property type="protein sequence ID" value="BDX06142.1"/>
    <property type="molecule type" value="Genomic_DNA"/>
</dbReference>
<gene>
    <name evidence="2" type="primary">tesA</name>
    <name evidence="2" type="ORF">MACH26_16630</name>
</gene>
<feature type="domain" description="SGNH hydrolase-type esterase" evidence="1">
    <location>
        <begin position="30"/>
        <end position="186"/>
    </location>
</feature>
<evidence type="ECO:0000313" key="2">
    <source>
        <dbReference type="EMBL" id="BDX06142.1"/>
    </source>
</evidence>
<protein>
    <submittedName>
        <fullName evidence="2">Multifunctional acyl-CoA thioesterase I/protease I/lysophospholipase L1</fullName>
    </submittedName>
</protein>
<evidence type="ECO:0000313" key="3">
    <source>
        <dbReference type="Proteomes" id="UP001333710"/>
    </source>
</evidence>
<sequence length="207" mass="23606">MLFRLKILLLLIPLWVFSDHLQARELKLLVLGDSLSAAYNLKQEQGWVALLQKSWQDKGIEIVNAAISGETSDGGLQRFDRLLEQHSPTHLYLELGANDGLRGYPVNKMKQNLAEIIKRAQQQDIVVILQEMRIPTNYGPRYTRMFTQAYGQLSKQYDVSMISFFLEEIALKPELMQRDGLHPNADAQPILAAWMAERLAPLVFTAN</sequence>
<keyword evidence="3" id="KW-1185">Reference proteome</keyword>
<dbReference type="Proteomes" id="UP001333710">
    <property type="component" value="Chromosome"/>
</dbReference>
<dbReference type="CDD" id="cd01822">
    <property type="entry name" value="Lysophospholipase_L1_like"/>
    <property type="match status" value="1"/>
</dbReference>
<dbReference type="Gene3D" id="3.40.50.1110">
    <property type="entry name" value="SGNH hydrolase"/>
    <property type="match status" value="1"/>
</dbReference>
<dbReference type="AlphaFoldDB" id="A0AA48HM98"/>
<dbReference type="InterPro" id="IPR051532">
    <property type="entry name" value="Ester_Hydrolysis_Enzymes"/>
</dbReference>
<reference evidence="2" key="1">
    <citation type="submission" date="2023-01" db="EMBL/GenBank/DDBJ databases">
        <title>Complete genome sequence of Planctobacterium marinum strain Dej080120_11.</title>
        <authorList>
            <person name="Ueki S."/>
            <person name="Maruyama F."/>
        </authorList>
    </citation>
    <scope>NUCLEOTIDE SEQUENCE</scope>
    <source>
        <strain evidence="2">Dej080120_11</strain>
    </source>
</reference>
<evidence type="ECO:0000259" key="1">
    <source>
        <dbReference type="Pfam" id="PF13472"/>
    </source>
</evidence>
<dbReference type="KEGG" id="pmaw:MACH26_16630"/>
<organism evidence="2 3">
    <name type="scientific">Planctobacterium marinum</name>
    <dbReference type="NCBI Taxonomy" id="1631968"/>
    <lineage>
        <taxon>Bacteria</taxon>
        <taxon>Pseudomonadati</taxon>
        <taxon>Pseudomonadota</taxon>
        <taxon>Gammaproteobacteria</taxon>
        <taxon>Alteromonadales</taxon>
        <taxon>Alteromonadaceae</taxon>
        <taxon>Planctobacterium</taxon>
    </lineage>
</organism>
<proteinExistence type="predicted"/>
<name>A0AA48HM98_9ALTE</name>
<accession>A0AA48HM98</accession>
<dbReference type="GO" id="GO:0004622">
    <property type="term" value="F:phosphatidylcholine lysophospholipase activity"/>
    <property type="evidence" value="ECO:0007669"/>
    <property type="project" value="TreeGrafter"/>
</dbReference>
<dbReference type="SUPFAM" id="SSF52266">
    <property type="entry name" value="SGNH hydrolase"/>
    <property type="match status" value="1"/>
</dbReference>
<dbReference type="InterPro" id="IPR013830">
    <property type="entry name" value="SGNH_hydro"/>
</dbReference>